<proteinExistence type="inferred from homology"/>
<dbReference type="EMBL" id="JAZDQT010000003">
    <property type="protein sequence ID" value="MEE1946970.1"/>
    <property type="molecule type" value="Genomic_DNA"/>
</dbReference>
<protein>
    <submittedName>
        <fullName evidence="12">Vitamin K epoxide reductase family protein</fullName>
    </submittedName>
</protein>
<evidence type="ECO:0000256" key="8">
    <source>
        <dbReference type="ARBA" id="ARBA00023157"/>
    </source>
</evidence>
<evidence type="ECO:0000256" key="9">
    <source>
        <dbReference type="ARBA" id="ARBA00023284"/>
    </source>
</evidence>
<comment type="subcellular location">
    <subcellularLocation>
        <location evidence="1">Membrane</location>
        <topology evidence="1">Multi-pass membrane protein</topology>
    </subcellularLocation>
</comment>
<evidence type="ECO:0000256" key="3">
    <source>
        <dbReference type="ARBA" id="ARBA00022692"/>
    </source>
</evidence>
<dbReference type="InterPro" id="IPR038354">
    <property type="entry name" value="VKOR_sf"/>
</dbReference>
<keyword evidence="8" id="KW-1015">Disulfide bond</keyword>
<dbReference type="InterPro" id="IPR012336">
    <property type="entry name" value="Thioredoxin-like_fold"/>
</dbReference>
<keyword evidence="13" id="KW-1185">Reference proteome</keyword>
<evidence type="ECO:0000256" key="2">
    <source>
        <dbReference type="ARBA" id="ARBA00006214"/>
    </source>
</evidence>
<dbReference type="InterPro" id="IPR012932">
    <property type="entry name" value="VKOR"/>
</dbReference>
<evidence type="ECO:0000313" key="13">
    <source>
        <dbReference type="Proteomes" id="UP001336835"/>
    </source>
</evidence>
<dbReference type="SUPFAM" id="SSF52833">
    <property type="entry name" value="Thioredoxin-like"/>
    <property type="match status" value="1"/>
</dbReference>
<evidence type="ECO:0000256" key="6">
    <source>
        <dbReference type="ARBA" id="ARBA00023002"/>
    </source>
</evidence>
<keyword evidence="6" id="KW-0560">Oxidoreductase</keyword>
<feature type="transmembrane region" description="Helical" evidence="10">
    <location>
        <begin position="225"/>
        <end position="245"/>
    </location>
</feature>
<feature type="transmembrane region" description="Helical" evidence="10">
    <location>
        <begin position="166"/>
        <end position="189"/>
    </location>
</feature>
<dbReference type="CDD" id="cd12921">
    <property type="entry name" value="VKOR_4"/>
    <property type="match status" value="1"/>
</dbReference>
<evidence type="ECO:0000256" key="1">
    <source>
        <dbReference type="ARBA" id="ARBA00004141"/>
    </source>
</evidence>
<feature type="transmembrane region" description="Helical" evidence="10">
    <location>
        <begin position="251"/>
        <end position="269"/>
    </location>
</feature>
<comment type="similarity">
    <text evidence="2">Belongs to the VKOR family.</text>
</comment>
<reference evidence="12 13" key="1">
    <citation type="submission" date="2024-01" db="EMBL/GenBank/DDBJ databases">
        <title>Pedobacter sp. nov., isolated from fresh soil.</title>
        <authorList>
            <person name="Le N.T.T."/>
        </authorList>
    </citation>
    <scope>NUCLEOTIDE SEQUENCE [LARGE SCALE GENOMIC DNA]</scope>
    <source>
        <strain evidence="12 13">KR3-3</strain>
    </source>
</reference>
<comment type="caution">
    <text evidence="12">The sequence shown here is derived from an EMBL/GenBank/DDBJ whole genome shotgun (WGS) entry which is preliminary data.</text>
</comment>
<dbReference type="Proteomes" id="UP001336835">
    <property type="component" value="Unassembled WGS sequence"/>
</dbReference>
<accession>A0ABU7IBV3</accession>
<keyword evidence="4" id="KW-0874">Quinone</keyword>
<dbReference type="Gene3D" id="3.40.30.10">
    <property type="entry name" value="Glutaredoxin"/>
    <property type="match status" value="1"/>
</dbReference>
<keyword evidence="9" id="KW-0676">Redox-active center</keyword>
<dbReference type="InterPro" id="IPR036249">
    <property type="entry name" value="Thioredoxin-like_sf"/>
</dbReference>
<dbReference type="InterPro" id="IPR005074">
    <property type="entry name" value="Peptidase_C39"/>
</dbReference>
<keyword evidence="7 10" id="KW-0472">Membrane</keyword>
<dbReference type="Pfam" id="PF07884">
    <property type="entry name" value="VKOR"/>
    <property type="match status" value="1"/>
</dbReference>
<evidence type="ECO:0000256" key="10">
    <source>
        <dbReference type="SAM" id="Phobius"/>
    </source>
</evidence>
<feature type="domain" description="Peptidase C39" evidence="11">
    <location>
        <begin position="1"/>
        <end position="118"/>
    </location>
</feature>
<dbReference type="Gene3D" id="1.20.1440.130">
    <property type="entry name" value="VKOR domain"/>
    <property type="match status" value="1"/>
</dbReference>
<sequence length="529" mass="60786">MGNDNFSSVLKRFVDELKIPINRDDLSNELQKHPDYYSLLAYSDVLINYGIQTSAYTIGIESLPKVSLPAITYLADRKFAVITEVNNDYVVLSDDEKKRKKITIDEFKKRFTGVVQVRDKNEGEVQSYLHEKNKIQDRNNSFYVSLLLIIALTFLFAFNSNVLGNFSFPLFFVAVTKCLGFLFAMLLVIQSIDVNNPLINSFCKPGEKVDCNAILSSDASKPFSFVSWSEIGLFYFSGSIMALLFVENREFVISALAILNLFALPYTFYSIYYQWKVAKKWCTLCCAVQVILWLEFLAFLPYLTFNIPDGSVLSWVNLIGFFMVPVMIWVLLKPIFSKLSTVGVLQDQLRILKYNKKIFKAALKADPPIEMPETHFSFVLGSTHPAHVIAIVLSPFCPPCIKAYKQVENALNSMKNLQVRIVFGGNYEKPNDQIINILRHFIALRTKNDPLLTKNAFFDWFNGMNQNQSAWLKKYPVDITPETDAVLAQHRNWVKRHQIQETPTFFINGYKMPLQYQLNELKYMLNDLS</sequence>
<feature type="transmembrane region" description="Helical" evidence="10">
    <location>
        <begin position="142"/>
        <end position="160"/>
    </location>
</feature>
<dbReference type="Pfam" id="PF13462">
    <property type="entry name" value="Thioredoxin_4"/>
    <property type="match status" value="1"/>
</dbReference>
<evidence type="ECO:0000256" key="7">
    <source>
        <dbReference type="ARBA" id="ARBA00023136"/>
    </source>
</evidence>
<evidence type="ECO:0000313" key="12">
    <source>
        <dbReference type="EMBL" id="MEE1946970.1"/>
    </source>
</evidence>
<name>A0ABU7IBV3_9SPHI</name>
<dbReference type="RefSeq" id="WP_330109257.1">
    <property type="nucleotide sequence ID" value="NZ_JAZDQT010000003.1"/>
</dbReference>
<dbReference type="Gene3D" id="3.90.70.10">
    <property type="entry name" value="Cysteine proteinases"/>
    <property type="match status" value="1"/>
</dbReference>
<keyword evidence="5 10" id="KW-1133">Transmembrane helix</keyword>
<evidence type="ECO:0000256" key="5">
    <source>
        <dbReference type="ARBA" id="ARBA00022989"/>
    </source>
</evidence>
<dbReference type="PROSITE" id="PS50990">
    <property type="entry name" value="PEPTIDASE_C39"/>
    <property type="match status" value="1"/>
</dbReference>
<keyword evidence="3 10" id="KW-0812">Transmembrane</keyword>
<evidence type="ECO:0000256" key="4">
    <source>
        <dbReference type="ARBA" id="ARBA00022719"/>
    </source>
</evidence>
<gene>
    <name evidence="12" type="ORF">VRU48_17735</name>
</gene>
<evidence type="ECO:0000259" key="11">
    <source>
        <dbReference type="PROSITE" id="PS50990"/>
    </source>
</evidence>
<feature type="transmembrane region" description="Helical" evidence="10">
    <location>
        <begin position="281"/>
        <end position="300"/>
    </location>
</feature>
<feature type="transmembrane region" description="Helical" evidence="10">
    <location>
        <begin position="312"/>
        <end position="332"/>
    </location>
</feature>
<dbReference type="Pfam" id="PF03412">
    <property type="entry name" value="Peptidase_C39"/>
    <property type="match status" value="1"/>
</dbReference>
<organism evidence="12 13">
    <name type="scientific">Pedobacter albus</name>
    <dbReference type="NCBI Taxonomy" id="3113905"/>
    <lineage>
        <taxon>Bacteria</taxon>
        <taxon>Pseudomonadati</taxon>
        <taxon>Bacteroidota</taxon>
        <taxon>Sphingobacteriia</taxon>
        <taxon>Sphingobacteriales</taxon>
        <taxon>Sphingobacteriaceae</taxon>
        <taxon>Pedobacter</taxon>
    </lineage>
</organism>